<dbReference type="EMBL" id="FOHV01000020">
    <property type="protein sequence ID" value="SET36774.1"/>
    <property type="molecule type" value="Genomic_DNA"/>
</dbReference>
<dbReference type="PANTHER" id="PTHR13847:SF281">
    <property type="entry name" value="FAD DEPENDENT OXIDOREDUCTASE DOMAIN-CONTAINING PROTEIN"/>
    <property type="match status" value="1"/>
</dbReference>
<dbReference type="InterPro" id="IPR036188">
    <property type="entry name" value="FAD/NAD-bd_sf"/>
</dbReference>
<proteinExistence type="predicted"/>
<organism evidence="3 4">
    <name type="scientific">Thorsellia anophelis DSM 18579</name>
    <dbReference type="NCBI Taxonomy" id="1123402"/>
    <lineage>
        <taxon>Bacteria</taxon>
        <taxon>Pseudomonadati</taxon>
        <taxon>Pseudomonadota</taxon>
        <taxon>Gammaproteobacteria</taxon>
        <taxon>Enterobacterales</taxon>
        <taxon>Thorselliaceae</taxon>
        <taxon>Thorsellia</taxon>
    </lineage>
</organism>
<evidence type="ECO:0000259" key="2">
    <source>
        <dbReference type="Pfam" id="PF01266"/>
    </source>
</evidence>
<evidence type="ECO:0000313" key="3">
    <source>
        <dbReference type="EMBL" id="SET36774.1"/>
    </source>
</evidence>
<accession>A0A1I0DY16</accession>
<dbReference type="InterPro" id="IPR006076">
    <property type="entry name" value="FAD-dep_OxRdtase"/>
</dbReference>
<dbReference type="SUPFAM" id="SSF51971">
    <property type="entry name" value="Nucleotide-binding domain"/>
    <property type="match status" value="1"/>
</dbReference>
<dbReference type="AlphaFoldDB" id="A0A1I0DY16"/>
<dbReference type="GO" id="GO:0005737">
    <property type="term" value="C:cytoplasm"/>
    <property type="evidence" value="ECO:0007669"/>
    <property type="project" value="TreeGrafter"/>
</dbReference>
<dbReference type="GO" id="GO:0016491">
    <property type="term" value="F:oxidoreductase activity"/>
    <property type="evidence" value="ECO:0007669"/>
    <property type="project" value="UniProtKB-KW"/>
</dbReference>
<keyword evidence="1" id="KW-0560">Oxidoreductase</keyword>
<sequence length="436" mass="48442">MANLVKKDKQLNKYSYYEANLVRNAIHTPLTENIQSDICIIGAGFAGLSAAIELKQMGYDVVVLESIQCGFGASGRNGGQVIVGYAADDQLIKKFGIEQAKQFWDISVEGVALLKQRIQKYNIECDFEPGFLAVSTNKKKAKELFESAELKLSKFNYPHQKIIPKQAISNYINSDIYHNAVYDDFSGHLNPLKYALGLADIAKSLGVRIYENTPAVSIQGDSTLIIKTPLANCQSKYCLIAGNVYTNEYGKLLPKKIEKQIMPVGTYITVTEPLDKAFADSLIPSKAAVCDTDIQLDYFRFTPDNRLLFGGDVALGSNVPENYIERVKSRMTRVFPSVKDIKIDYTWGGHVDVTMNQLPDFGKIQNNIFYLQGFSGHGVALTGIAGKLVAHAIDGEAKGFDLYGKIKHNRFIGPEFLRTPTLLIGLWYHTLLDKIL</sequence>
<reference evidence="4" key="1">
    <citation type="submission" date="2016-10" db="EMBL/GenBank/DDBJ databases">
        <authorList>
            <person name="Varghese N."/>
            <person name="Submissions S."/>
        </authorList>
    </citation>
    <scope>NUCLEOTIDE SEQUENCE [LARGE SCALE GENOMIC DNA]</scope>
    <source>
        <strain evidence="4">DSM 18579</strain>
    </source>
</reference>
<evidence type="ECO:0000256" key="1">
    <source>
        <dbReference type="ARBA" id="ARBA00023002"/>
    </source>
</evidence>
<dbReference type="PANTHER" id="PTHR13847">
    <property type="entry name" value="SARCOSINE DEHYDROGENASE-RELATED"/>
    <property type="match status" value="1"/>
</dbReference>
<dbReference type="Proteomes" id="UP000242642">
    <property type="component" value="Unassembled WGS sequence"/>
</dbReference>
<feature type="domain" description="FAD dependent oxidoreductase" evidence="2">
    <location>
        <begin position="37"/>
        <end position="391"/>
    </location>
</feature>
<dbReference type="Pfam" id="PF01266">
    <property type="entry name" value="DAO"/>
    <property type="match status" value="1"/>
</dbReference>
<dbReference type="RefSeq" id="WP_093320848.1">
    <property type="nucleotide sequence ID" value="NZ_FOHV01000020.1"/>
</dbReference>
<dbReference type="Gene3D" id="3.30.9.10">
    <property type="entry name" value="D-Amino Acid Oxidase, subunit A, domain 2"/>
    <property type="match status" value="1"/>
</dbReference>
<dbReference type="OrthoDB" id="6925984at2"/>
<dbReference type="STRING" id="1123402.SAMN02583745_02152"/>
<name>A0A1I0DY16_9GAMM</name>
<protein>
    <submittedName>
        <fullName evidence="3">Gamma-glutamylputrescine oxidase</fullName>
    </submittedName>
</protein>
<dbReference type="Gene3D" id="3.50.50.60">
    <property type="entry name" value="FAD/NAD(P)-binding domain"/>
    <property type="match status" value="1"/>
</dbReference>
<keyword evidence="4" id="KW-1185">Reference proteome</keyword>
<gene>
    <name evidence="3" type="ORF">SAMN02583745_02152</name>
</gene>
<evidence type="ECO:0000313" key="4">
    <source>
        <dbReference type="Proteomes" id="UP000242642"/>
    </source>
</evidence>